<comment type="caution">
    <text evidence="4">The sequence shown here is derived from an EMBL/GenBank/DDBJ whole genome shotgun (WGS) entry which is preliminary data.</text>
</comment>
<dbReference type="SUPFAM" id="SSF88713">
    <property type="entry name" value="Glycoside hydrolase/deacetylase"/>
    <property type="match status" value="1"/>
</dbReference>
<dbReference type="GO" id="GO:0005975">
    <property type="term" value="P:carbohydrate metabolic process"/>
    <property type="evidence" value="ECO:0007669"/>
    <property type="project" value="InterPro"/>
</dbReference>
<accession>A0A1F6CUK3</accession>
<name>A0A1F6CUK3_HANXR</name>
<dbReference type="CDD" id="cd10918">
    <property type="entry name" value="CE4_NodB_like_5s_6s"/>
    <property type="match status" value="1"/>
</dbReference>
<evidence type="ECO:0000259" key="3">
    <source>
        <dbReference type="Pfam" id="PF01522"/>
    </source>
</evidence>
<sequence length="331" mass="37969">MSLRICNWKHGKRWVYSITYDEALIELHRFAVPIHEEYGVPGHVEAVVGHLGVVRQIGASSYNGFRHMSGEELRDLIARGWGVGNHSWSHEVIKPDTVDVEIRKAREVLEEAIGGPVVLYCSPGNNVNMADHVLEACRKYGYLGAMSLTDALNRPGDELFWLNRTALHDQYYEPFYSEYDPFRNIRHAQEDGGWIIDYCHCPLERPVHRNKDCSEAQLRRRFETVLSEGGDEVWCAVPEEVIFYHLTRRHARIETEADTPQEKRYRLRLDGLSERVTCRTLTLDADVPAAWRREPKVWVNGTPRPASLARPKALRVTVDVADGMEIAFHAN</sequence>
<dbReference type="Proteomes" id="UP000178606">
    <property type="component" value="Unassembled WGS sequence"/>
</dbReference>
<evidence type="ECO:0000256" key="1">
    <source>
        <dbReference type="ARBA" id="ARBA00004613"/>
    </source>
</evidence>
<feature type="domain" description="NodB homology" evidence="3">
    <location>
        <begin position="16"/>
        <end position="142"/>
    </location>
</feature>
<reference evidence="4 5" key="1">
    <citation type="journal article" date="2016" name="Nat. Commun.">
        <title>Thousands of microbial genomes shed light on interconnected biogeochemical processes in an aquifer system.</title>
        <authorList>
            <person name="Anantharaman K."/>
            <person name="Brown C.T."/>
            <person name="Hug L.A."/>
            <person name="Sharon I."/>
            <person name="Castelle C.J."/>
            <person name="Probst A.J."/>
            <person name="Thomas B.C."/>
            <person name="Singh A."/>
            <person name="Wilkins M.J."/>
            <person name="Karaoz U."/>
            <person name="Brodie E.L."/>
            <person name="Williams K.H."/>
            <person name="Hubbard S.S."/>
            <person name="Banfield J.F."/>
        </authorList>
    </citation>
    <scope>NUCLEOTIDE SEQUENCE [LARGE SCALE GENOMIC DNA]</scope>
    <source>
        <strain evidence="5">RIFCSPLOWO2_12_FULL_64_10</strain>
    </source>
</reference>
<evidence type="ECO:0000313" key="4">
    <source>
        <dbReference type="EMBL" id="OGG52797.1"/>
    </source>
</evidence>
<dbReference type="PANTHER" id="PTHR34216:SF3">
    <property type="entry name" value="POLY-BETA-1,6-N-ACETYL-D-GLUCOSAMINE N-DEACETYLASE"/>
    <property type="match status" value="1"/>
</dbReference>
<dbReference type="GO" id="GO:0005576">
    <property type="term" value="C:extracellular region"/>
    <property type="evidence" value="ECO:0007669"/>
    <property type="project" value="UniProtKB-SubCell"/>
</dbReference>
<dbReference type="InterPro" id="IPR051398">
    <property type="entry name" value="Polysacch_Deacetylase"/>
</dbReference>
<dbReference type="InterPro" id="IPR011330">
    <property type="entry name" value="Glyco_hydro/deAcase_b/a-brl"/>
</dbReference>
<organism evidence="4 5">
    <name type="scientific">Handelsmanbacteria sp. (strain RIFCSPLOWO2_12_FULL_64_10)</name>
    <dbReference type="NCBI Taxonomy" id="1817868"/>
    <lineage>
        <taxon>Bacteria</taxon>
        <taxon>Candidatus Handelsmaniibacteriota</taxon>
    </lineage>
</organism>
<gene>
    <name evidence="4" type="ORF">A3F84_19615</name>
</gene>
<comment type="subcellular location">
    <subcellularLocation>
        <location evidence="1">Secreted</location>
    </subcellularLocation>
</comment>
<dbReference type="Pfam" id="PF01522">
    <property type="entry name" value="Polysacc_deac_1"/>
    <property type="match status" value="1"/>
</dbReference>
<keyword evidence="2" id="KW-0732">Signal</keyword>
<dbReference type="GO" id="GO:0016810">
    <property type="term" value="F:hydrolase activity, acting on carbon-nitrogen (but not peptide) bonds"/>
    <property type="evidence" value="ECO:0007669"/>
    <property type="project" value="InterPro"/>
</dbReference>
<dbReference type="PANTHER" id="PTHR34216">
    <property type="match status" value="1"/>
</dbReference>
<evidence type="ECO:0000313" key="5">
    <source>
        <dbReference type="Proteomes" id="UP000178606"/>
    </source>
</evidence>
<protein>
    <recommendedName>
        <fullName evidence="3">NodB homology domain-containing protein</fullName>
    </recommendedName>
</protein>
<proteinExistence type="predicted"/>
<evidence type="ECO:0000256" key="2">
    <source>
        <dbReference type="ARBA" id="ARBA00022729"/>
    </source>
</evidence>
<dbReference type="InterPro" id="IPR002509">
    <property type="entry name" value="NODB_dom"/>
</dbReference>
<dbReference type="EMBL" id="MFKF01000134">
    <property type="protein sequence ID" value="OGG52797.1"/>
    <property type="molecule type" value="Genomic_DNA"/>
</dbReference>
<dbReference type="Gene3D" id="3.20.20.370">
    <property type="entry name" value="Glycoside hydrolase/deacetylase"/>
    <property type="match status" value="1"/>
</dbReference>
<dbReference type="AlphaFoldDB" id="A0A1F6CUK3"/>